<sequence>MNKFKGPVTFKDITVEFSKEEWKLLTPAQRSLYKDVMLENYRLLVSVGYRVNKSNVVFKLKQGKEPWILEVEFPRRRYPEELWKIHDLGVKYKENQAGNSRNGELSKHQKTRNQEECHECNECGKTFCQKSALIVHQHTHKNKSYECGKCGKCFSKDEDLTTHQKVHTREKTYECKECKKIFYHLSSLSRHLRIHAGEKPYECNQCEKSFYQKPHLMEHQKTHTGEKPFECTECGKFFYVKAYLMVHQKTHTGEKPFQCKECGNFFSQKSHLTVHQRTHTGEKPYKCKECGKLFSRNSHLKTHQRTHTGEKPYECKECGKCFYQKSALTVHQRTHTGEKPFECDKCGKNFYYKSDLTKHQRKHTGEKPYVCTECGKSFSVNSVLRLHQRTHTGEKPYECKECAKSFSQKSHFIIHQRKHTGEKPYECQECGETFIQKSQLSAHQKAHIRKGKADKYLPSLVGHNPRPPGPRGKEQRHCEGRGWSLGMLVRSRRVLTPPTQAPSRLRRLTAESGECACVLCALAPREESGAGRRDCGKGARPFVAFVTRTRCAHTPDPVTPYLLCAHVLFIVCNHDTVSGRHGKLCAGGRSGTSLRRALPPPLRVENEQIPVPVIEPRTSQEQVSFKDVCVDFTKEEWCLLDPTQKILYRDVILENYSNLTSVGYCVTKPDVIFKIEQGEEPWILEKGFPSQCHPERKWKVDGLLESSQENQDEHFWQLIFTNNKTVSVESGDRFRKTVNLDIAPISSRNFPFKICDSCEMSLKNISGLIISKKNYSRKKHDDFNVCEKLLLDIRHEKIPIGVKSYKYNQKKNVLSHHRDLTQLIFDQSFEYNKNGQDFHEETDFLTSQSYQRAETLCKYTECGRTFIDSLKLSVSERTHLEMEPHECSICGKFFYMDLEFGHQRALSEDNTYEYNEYGEIFYDNSTFIIHKGACTRKIPPKYKVSDKTWEKSTLFKHQKVHMRGKPYECHENGNNFGKKPHLTQSRRSHSGEKTFECGECGKTFWEKSNLTQHQRTHTGERPYECTECGKAFCQKPHLTNHQRTHTGEKPYECKQCGKTFCVKSNLTEHQRTHTGEKPYECNACGKSFCHRSALTVHQRTHTGEKPFICNECGKSFSVKSNLIVHQRTHTGEKPYTCNECGKTFYEKSALTKHQRTHTGEKPYECSACGKTFSQRSALTKHQRIHTRVKALSTS</sequence>
<gene>
    <name evidence="2" type="primary">Znf248</name>
</gene>
<accession>A0AC58N1X8</accession>
<evidence type="ECO:0000313" key="1">
    <source>
        <dbReference type="Proteomes" id="UP001732720"/>
    </source>
</evidence>
<evidence type="ECO:0000313" key="2">
    <source>
        <dbReference type="RefSeq" id="XP_073935661.1"/>
    </source>
</evidence>
<dbReference type="RefSeq" id="XP_073935661.1">
    <property type="nucleotide sequence ID" value="XM_074079560.1"/>
</dbReference>
<proteinExistence type="predicted"/>
<dbReference type="Proteomes" id="UP001732720">
    <property type="component" value="Chromosome 7"/>
</dbReference>
<reference evidence="2" key="1">
    <citation type="submission" date="2025-08" db="UniProtKB">
        <authorList>
            <consortium name="RefSeq"/>
        </authorList>
    </citation>
    <scope>IDENTIFICATION</scope>
</reference>
<organism evidence="1 2">
    <name type="scientific">Castor canadensis</name>
    <name type="common">American beaver</name>
    <dbReference type="NCBI Taxonomy" id="51338"/>
    <lineage>
        <taxon>Eukaryota</taxon>
        <taxon>Metazoa</taxon>
        <taxon>Chordata</taxon>
        <taxon>Craniata</taxon>
        <taxon>Vertebrata</taxon>
        <taxon>Euteleostomi</taxon>
        <taxon>Mammalia</taxon>
        <taxon>Eutheria</taxon>
        <taxon>Euarchontoglires</taxon>
        <taxon>Glires</taxon>
        <taxon>Rodentia</taxon>
        <taxon>Castorimorpha</taxon>
        <taxon>Castoridae</taxon>
        <taxon>Castor</taxon>
    </lineage>
</organism>
<protein>
    <submittedName>
        <fullName evidence="2">Zinc finger protein 248</fullName>
    </submittedName>
</protein>
<name>A0AC58N1X8_CASCN</name>
<keyword evidence="1" id="KW-1185">Reference proteome</keyword>